<evidence type="ECO:0000256" key="1">
    <source>
        <dbReference type="ARBA" id="ARBA00023125"/>
    </source>
</evidence>
<dbReference type="EMBL" id="CAKD01000021">
    <property type="protein sequence ID" value="CCI85306.1"/>
    <property type="molecule type" value="Genomic_DNA"/>
</dbReference>
<dbReference type="InterPro" id="IPR001387">
    <property type="entry name" value="Cro/C1-type_HTH"/>
</dbReference>
<dbReference type="InterPro" id="IPR010982">
    <property type="entry name" value="Lambda_DNA-bd_dom_sf"/>
</dbReference>
<dbReference type="OrthoDB" id="6386941at2"/>
<dbReference type="AlphaFoldDB" id="I7LB68"/>
<evidence type="ECO:0000313" key="5">
    <source>
        <dbReference type="Proteomes" id="UP000009311"/>
    </source>
</evidence>
<dbReference type="InterPro" id="IPR050807">
    <property type="entry name" value="TransReg_Diox_bact_type"/>
</dbReference>
<dbReference type="Proteomes" id="UP000009311">
    <property type="component" value="Unassembled WGS sequence"/>
</dbReference>
<dbReference type="Gene3D" id="1.10.260.40">
    <property type="entry name" value="lambda repressor-like DNA-binding domains"/>
    <property type="match status" value="1"/>
</dbReference>
<reference evidence="4 5" key="1">
    <citation type="submission" date="2012-06" db="EMBL/GenBank/DDBJ databases">
        <title>Draft Genome Sequence of Lactobacillus pasteurii CRBIP 24.76T.</title>
        <authorList>
            <person name="Cousin S."/>
            <person name="Bouchier C."/>
            <person name="Loux V."/>
            <person name="Ma L."/>
            <person name="Creno S."/>
            <person name="Bizet C."/>
            <person name="Clermont D."/>
        </authorList>
    </citation>
    <scope>NUCLEOTIDE SEQUENCE [LARGE SCALE GENOMIC DNA]</scope>
    <source>
        <strain evidence="5">CRBIP 24.76T</strain>
    </source>
</reference>
<accession>I7LB68</accession>
<dbReference type="SUPFAM" id="SSF47413">
    <property type="entry name" value="lambda repressor-like DNA-binding domains"/>
    <property type="match status" value="1"/>
</dbReference>
<dbReference type="SMART" id="SM00530">
    <property type="entry name" value="HTH_XRE"/>
    <property type="match status" value="1"/>
</dbReference>
<sequence length="165" mass="19243">MSYKLLKEARLAKGLSQTQLSKLSGIRQGSISQYEHGICKPDIKTFWKLANVLGIDDKYEDIFPNLKRQVLELEIENKKLRAKIDELQKANFFKNILGIRYLIDNKNVKQMLDDTRLVNKPMKNYSQIVIELEDNDRTEPIAVITNDSFEVSKHFKVIRKVVFND</sequence>
<dbReference type="PANTHER" id="PTHR46797:SF1">
    <property type="entry name" value="METHYLPHOSPHONATE SYNTHASE"/>
    <property type="match status" value="1"/>
</dbReference>
<keyword evidence="2" id="KW-0175">Coiled coil</keyword>
<evidence type="ECO:0000256" key="2">
    <source>
        <dbReference type="SAM" id="Coils"/>
    </source>
</evidence>
<dbReference type="GO" id="GO:0005829">
    <property type="term" value="C:cytosol"/>
    <property type="evidence" value="ECO:0007669"/>
    <property type="project" value="TreeGrafter"/>
</dbReference>
<feature type="domain" description="HTH cro/C1-type" evidence="3">
    <location>
        <begin position="6"/>
        <end position="62"/>
    </location>
</feature>
<keyword evidence="1" id="KW-0238">DNA-binding</keyword>
<feature type="coiled-coil region" evidence="2">
    <location>
        <begin position="63"/>
        <end position="90"/>
    </location>
</feature>
<evidence type="ECO:0000259" key="3">
    <source>
        <dbReference type="PROSITE" id="PS50943"/>
    </source>
</evidence>
<keyword evidence="5" id="KW-1185">Reference proteome</keyword>
<dbReference type="STRING" id="1423790.BN53_04285"/>
<dbReference type="PROSITE" id="PS50943">
    <property type="entry name" value="HTH_CROC1"/>
    <property type="match status" value="1"/>
</dbReference>
<gene>
    <name evidence="4" type="ORF">BN53_04285</name>
</gene>
<proteinExistence type="predicted"/>
<dbReference type="PATRIC" id="fig|1423790.3.peg.892"/>
<dbReference type="RefSeq" id="WP_009559857.1">
    <property type="nucleotide sequence ID" value="NZ_AYZN01000019.1"/>
</dbReference>
<dbReference type="CDD" id="cd00093">
    <property type="entry name" value="HTH_XRE"/>
    <property type="match status" value="1"/>
</dbReference>
<dbReference type="GO" id="GO:0003677">
    <property type="term" value="F:DNA binding"/>
    <property type="evidence" value="ECO:0007669"/>
    <property type="project" value="UniProtKB-KW"/>
</dbReference>
<dbReference type="GO" id="GO:0003700">
    <property type="term" value="F:DNA-binding transcription factor activity"/>
    <property type="evidence" value="ECO:0007669"/>
    <property type="project" value="TreeGrafter"/>
</dbReference>
<comment type="caution">
    <text evidence="4">The sequence shown here is derived from an EMBL/GenBank/DDBJ whole genome shotgun (WGS) entry which is preliminary data.</text>
</comment>
<dbReference type="PANTHER" id="PTHR46797">
    <property type="entry name" value="HTH-TYPE TRANSCRIPTIONAL REGULATOR"/>
    <property type="match status" value="1"/>
</dbReference>
<protein>
    <submittedName>
        <fullName evidence="4">Putative phage repressor</fullName>
    </submittedName>
</protein>
<dbReference type="Pfam" id="PF01381">
    <property type="entry name" value="HTH_3"/>
    <property type="match status" value="1"/>
</dbReference>
<name>I7LB68_9LACO</name>
<organism evidence="4 5">
    <name type="scientific">Lactobacillus pasteurii DSM 23907 = CRBIP 24.76</name>
    <dbReference type="NCBI Taxonomy" id="1423790"/>
    <lineage>
        <taxon>Bacteria</taxon>
        <taxon>Bacillati</taxon>
        <taxon>Bacillota</taxon>
        <taxon>Bacilli</taxon>
        <taxon>Lactobacillales</taxon>
        <taxon>Lactobacillaceae</taxon>
        <taxon>Lactobacillus</taxon>
    </lineage>
</organism>
<evidence type="ECO:0000313" key="4">
    <source>
        <dbReference type="EMBL" id="CCI85306.1"/>
    </source>
</evidence>